<evidence type="ECO:0000256" key="8">
    <source>
        <dbReference type="ARBA" id="ARBA00022989"/>
    </source>
</evidence>
<comment type="similarity">
    <text evidence="2">Belongs to the RLP family.</text>
</comment>
<keyword evidence="3" id="KW-1003">Cell membrane</keyword>
<keyword evidence="9" id="KW-0472">Membrane</keyword>
<keyword evidence="13" id="KW-1185">Reference proteome</keyword>
<sequence length="661" mass="73335">MQFECLHALDFSYNNLSGMLPECLGNFSVKLSVLKLQSNNFQGSIPQTFMKGTNLAMIDLRNNSLRGRIPKSLANFVKLKFVHLGNNRITDLGTLPELGVLVLKSNNFHGEIKEPRTTFYFSKLRIIDLSHNRFGGNLPSKHFDCWNSMKYVNASNLTYMHDTLTPSGYPASTYFGFFDYSLTMSNKGKKLEYEKLSNLITAIILSNNSFVGEIPTSIANLKGLRNLDFSNNNLQGRIPSSLSNLTAIESMDLSSNMLSGNIPQQLSELTSLEFFDVSDNLLTGPIQFDTFGKSSFDGNPGLCEGPLSKKCNNSEASPPEEDPHSESVFAFGWKTVVIGYASGTIIGVILGHIFSTRKYEWLAKTFRLQPKANGRTRRLIPMWHHGTRKKKIATAAYGTASNAMKTLLQSPSLANLAEKLANLKVLHLGQVNTASTVPYASANLSSLFSLLSLIAYCKENFLPSLGNLTKLNDLYLFGNDFSGELPVFRGKLSVFENARNHFMQLLRQIEIRKLTQLHILRLAENQLEGSVPSSIFELRNLRALDLSDNNLSGTGDLNMVLLNLESLTALVLSSNKLSLLAGTTVNTNLPNFTIIGSVHETLAMLKLQANNFHGIIPETFVNGTNLRMIDFDNNSLQGTAPKSLANCVKLKFLNHEELYQR</sequence>
<proteinExistence type="inferred from homology"/>
<dbReference type="PANTHER" id="PTHR27004">
    <property type="entry name" value="RECEPTOR-LIKE PROTEIN 12 ISOFORM X1"/>
    <property type="match status" value="1"/>
</dbReference>
<comment type="subcellular location">
    <subcellularLocation>
        <location evidence="1">Cell membrane</location>
        <topology evidence="1">Single-pass type I membrane protein</topology>
    </subcellularLocation>
</comment>
<dbReference type="STRING" id="55188.A0A2H5QIN1"/>
<evidence type="ECO:0000256" key="11">
    <source>
        <dbReference type="ARBA" id="ARBA00023180"/>
    </source>
</evidence>
<evidence type="ECO:0000256" key="5">
    <source>
        <dbReference type="ARBA" id="ARBA00022692"/>
    </source>
</evidence>
<evidence type="ECO:0000256" key="4">
    <source>
        <dbReference type="ARBA" id="ARBA00022614"/>
    </source>
</evidence>
<dbReference type="Pfam" id="PF13855">
    <property type="entry name" value="LRR_8"/>
    <property type="match status" value="2"/>
</dbReference>
<dbReference type="GO" id="GO:0005886">
    <property type="term" value="C:plasma membrane"/>
    <property type="evidence" value="ECO:0007669"/>
    <property type="project" value="UniProtKB-SubCell"/>
</dbReference>
<keyword evidence="5" id="KW-0812">Transmembrane</keyword>
<protein>
    <recommendedName>
        <fullName evidence="14">Leucine-rich repeat-containing N-terminal plant-type domain-containing protein</fullName>
    </recommendedName>
</protein>
<evidence type="ECO:0000256" key="7">
    <source>
        <dbReference type="ARBA" id="ARBA00022737"/>
    </source>
</evidence>
<dbReference type="PANTHER" id="PTHR27004:SF460">
    <property type="entry name" value="RECEPTOR-LIKE PROTEIN 33"/>
    <property type="match status" value="1"/>
</dbReference>
<dbReference type="FunFam" id="3.80.10.10:FF:000041">
    <property type="entry name" value="LRR receptor-like serine/threonine-protein kinase ERECTA"/>
    <property type="match status" value="2"/>
</dbReference>
<organism evidence="12 13">
    <name type="scientific">Citrus unshiu</name>
    <name type="common">Satsuma mandarin</name>
    <name type="synonym">Citrus nobilis var. unshiu</name>
    <dbReference type="NCBI Taxonomy" id="55188"/>
    <lineage>
        <taxon>Eukaryota</taxon>
        <taxon>Viridiplantae</taxon>
        <taxon>Streptophyta</taxon>
        <taxon>Embryophyta</taxon>
        <taxon>Tracheophyta</taxon>
        <taxon>Spermatophyta</taxon>
        <taxon>Magnoliopsida</taxon>
        <taxon>eudicotyledons</taxon>
        <taxon>Gunneridae</taxon>
        <taxon>Pentapetalae</taxon>
        <taxon>rosids</taxon>
        <taxon>malvids</taxon>
        <taxon>Sapindales</taxon>
        <taxon>Rutaceae</taxon>
        <taxon>Aurantioideae</taxon>
        <taxon>Citrus</taxon>
    </lineage>
</organism>
<dbReference type="SUPFAM" id="SSF52058">
    <property type="entry name" value="L domain-like"/>
    <property type="match status" value="2"/>
</dbReference>
<keyword evidence="7" id="KW-0677">Repeat</keyword>
<evidence type="ECO:0000256" key="9">
    <source>
        <dbReference type="ARBA" id="ARBA00023136"/>
    </source>
</evidence>
<evidence type="ECO:0000256" key="2">
    <source>
        <dbReference type="ARBA" id="ARBA00009592"/>
    </source>
</evidence>
<name>A0A2H5QIN1_CITUN</name>
<dbReference type="SMART" id="SM00369">
    <property type="entry name" value="LRR_TYP"/>
    <property type="match status" value="7"/>
</dbReference>
<comment type="caution">
    <text evidence="12">The sequence shown here is derived from an EMBL/GenBank/DDBJ whole genome shotgun (WGS) entry which is preliminary data.</text>
</comment>
<dbReference type="AlphaFoldDB" id="A0A2H5QIN1"/>
<accession>A0A2H5QIN1</accession>
<reference evidence="12 13" key="1">
    <citation type="journal article" date="2017" name="Front. Genet.">
        <title>Draft sequencing of the heterozygous diploid genome of Satsuma (Citrus unshiu Marc.) using a hybrid assembly approach.</title>
        <authorList>
            <person name="Shimizu T."/>
            <person name="Tanizawa Y."/>
            <person name="Mochizuki T."/>
            <person name="Nagasaki H."/>
            <person name="Yoshioka T."/>
            <person name="Toyoda A."/>
            <person name="Fujiyama A."/>
            <person name="Kaminuma E."/>
            <person name="Nakamura Y."/>
        </authorList>
    </citation>
    <scope>NUCLEOTIDE SEQUENCE [LARGE SCALE GENOMIC DNA]</scope>
    <source>
        <strain evidence="13">cv. Miyagawa wase</strain>
    </source>
</reference>
<evidence type="ECO:0000256" key="3">
    <source>
        <dbReference type="ARBA" id="ARBA00022475"/>
    </source>
</evidence>
<dbReference type="EMBL" id="BDQV01000411">
    <property type="protein sequence ID" value="GAY64480.1"/>
    <property type="molecule type" value="Genomic_DNA"/>
</dbReference>
<evidence type="ECO:0000313" key="12">
    <source>
        <dbReference type="EMBL" id="GAY64480.1"/>
    </source>
</evidence>
<dbReference type="Pfam" id="PF00560">
    <property type="entry name" value="LRR_1"/>
    <property type="match status" value="5"/>
</dbReference>
<dbReference type="Gene3D" id="3.80.10.10">
    <property type="entry name" value="Ribonuclease Inhibitor"/>
    <property type="match status" value="2"/>
</dbReference>
<evidence type="ECO:0000256" key="10">
    <source>
        <dbReference type="ARBA" id="ARBA00023170"/>
    </source>
</evidence>
<dbReference type="FunFam" id="3.80.10.10:FF:000213">
    <property type="entry name" value="Tyrosine-sulfated glycopeptide receptor 1"/>
    <property type="match status" value="1"/>
</dbReference>
<dbReference type="InterPro" id="IPR001611">
    <property type="entry name" value="Leu-rich_rpt"/>
</dbReference>
<evidence type="ECO:0000313" key="13">
    <source>
        <dbReference type="Proteomes" id="UP000236630"/>
    </source>
</evidence>
<dbReference type="Proteomes" id="UP000236630">
    <property type="component" value="Unassembled WGS sequence"/>
</dbReference>
<dbReference type="InterPro" id="IPR003591">
    <property type="entry name" value="Leu-rich_rpt_typical-subtyp"/>
</dbReference>
<evidence type="ECO:0008006" key="14">
    <source>
        <dbReference type="Google" id="ProtNLM"/>
    </source>
</evidence>
<keyword evidence="4" id="KW-0433">Leucine-rich repeat</keyword>
<keyword evidence="6" id="KW-0732">Signal</keyword>
<keyword evidence="10" id="KW-0675">Receptor</keyword>
<keyword evidence="8" id="KW-1133">Transmembrane helix</keyword>
<evidence type="ECO:0000256" key="1">
    <source>
        <dbReference type="ARBA" id="ARBA00004251"/>
    </source>
</evidence>
<gene>
    <name evidence="12" type="ORF">CUMW_233920</name>
</gene>
<dbReference type="InterPro" id="IPR032675">
    <property type="entry name" value="LRR_dom_sf"/>
</dbReference>
<dbReference type="PRINTS" id="PR00019">
    <property type="entry name" value="LEURICHRPT"/>
</dbReference>
<dbReference type="PROSITE" id="PS51450">
    <property type="entry name" value="LRR"/>
    <property type="match status" value="2"/>
</dbReference>
<evidence type="ECO:0000256" key="6">
    <source>
        <dbReference type="ARBA" id="ARBA00022729"/>
    </source>
</evidence>
<keyword evidence="11" id="KW-0325">Glycoprotein</keyword>